<comment type="caution">
    <text evidence="1">The sequence shown here is derived from an EMBL/GenBank/DDBJ whole genome shotgun (WGS) entry which is preliminary data.</text>
</comment>
<dbReference type="AlphaFoldDB" id="A0A8S9PRS2"/>
<name>A0A8S9PRS2_BRACR</name>
<proteinExistence type="predicted"/>
<sequence length="149" mass="17000">NLLPQGSWDGILKGSCFSFHNKNGRRRMNLSRLMGLYLQSADYSLKALRFFLACKPDKEIQAIQYMWSRGIQSESHHYKVVVYALARMKTPYFIKHAIYLLRSFPDAQTEVTINAILSRCIPPLGVEDFSKEESSGHHHTCSVSGEIFG</sequence>
<evidence type="ECO:0000313" key="2">
    <source>
        <dbReference type="Proteomes" id="UP000712600"/>
    </source>
</evidence>
<accession>A0A8S9PRS2</accession>
<protein>
    <submittedName>
        <fullName evidence="1">Uncharacterized protein</fullName>
    </submittedName>
</protein>
<evidence type="ECO:0000313" key="1">
    <source>
        <dbReference type="EMBL" id="KAF3524705.1"/>
    </source>
</evidence>
<feature type="non-terminal residue" evidence="1">
    <location>
        <position position="1"/>
    </location>
</feature>
<dbReference type="Proteomes" id="UP000712600">
    <property type="component" value="Unassembled WGS sequence"/>
</dbReference>
<gene>
    <name evidence="1" type="ORF">F2Q69_00049673</name>
</gene>
<reference evidence="1" key="1">
    <citation type="submission" date="2019-12" db="EMBL/GenBank/DDBJ databases">
        <title>Genome sequencing and annotation of Brassica cretica.</title>
        <authorList>
            <person name="Studholme D.J."/>
            <person name="Sarris P."/>
        </authorList>
    </citation>
    <scope>NUCLEOTIDE SEQUENCE</scope>
    <source>
        <strain evidence="1">PFS-109/04</strain>
        <tissue evidence="1">Leaf</tissue>
    </source>
</reference>
<dbReference type="EMBL" id="QGKX02001347">
    <property type="protein sequence ID" value="KAF3524705.1"/>
    <property type="molecule type" value="Genomic_DNA"/>
</dbReference>
<organism evidence="1 2">
    <name type="scientific">Brassica cretica</name>
    <name type="common">Mustard</name>
    <dbReference type="NCBI Taxonomy" id="69181"/>
    <lineage>
        <taxon>Eukaryota</taxon>
        <taxon>Viridiplantae</taxon>
        <taxon>Streptophyta</taxon>
        <taxon>Embryophyta</taxon>
        <taxon>Tracheophyta</taxon>
        <taxon>Spermatophyta</taxon>
        <taxon>Magnoliopsida</taxon>
        <taxon>eudicotyledons</taxon>
        <taxon>Gunneridae</taxon>
        <taxon>Pentapetalae</taxon>
        <taxon>rosids</taxon>
        <taxon>malvids</taxon>
        <taxon>Brassicales</taxon>
        <taxon>Brassicaceae</taxon>
        <taxon>Brassiceae</taxon>
        <taxon>Brassica</taxon>
    </lineage>
</organism>